<protein>
    <recommendedName>
        <fullName evidence="9">protein adenylyltransferase</fullName>
        <ecNumber evidence="9">2.7.7.108</ecNumber>
    </recommendedName>
</protein>
<reference evidence="14 15" key="2">
    <citation type="journal article" date="2014" name="Genome Announc.">
        <title>Complete Genome Sequence of Methanoregula formicica SMSPT, a Mesophilic Hydrogenotrophic Methanogen Isolated from a Methanogenic Upflow Anaerobic Sludge Blanket Reactor.</title>
        <authorList>
            <person name="Yamamoto K."/>
            <person name="Tamaki H."/>
            <person name="Cadillo-Quiroz H."/>
            <person name="Imachi H."/>
            <person name="Kyrpides N."/>
            <person name="Woyke T."/>
            <person name="Goodwin L."/>
            <person name="Zinder S.H."/>
            <person name="Kamagata Y."/>
            <person name="Liu W.T."/>
        </authorList>
    </citation>
    <scope>NUCLEOTIDE SEQUENCE [LARGE SCALE GENOMIC DNA]</scope>
    <source>
        <strain evidence="15">DSM 22288 / NBRC 105244 / SMSP</strain>
    </source>
</reference>
<keyword evidence="15" id="KW-1185">Reference proteome</keyword>
<dbReference type="Gene3D" id="3.30.460.10">
    <property type="entry name" value="Beta Polymerase, domain 2"/>
    <property type="match status" value="1"/>
</dbReference>
<evidence type="ECO:0000256" key="7">
    <source>
        <dbReference type="ARBA" id="ARBA00022840"/>
    </source>
</evidence>
<dbReference type="PANTHER" id="PTHR33571:SF12">
    <property type="entry name" value="BSL3053 PROTEIN"/>
    <property type="match status" value="1"/>
</dbReference>
<gene>
    <name evidence="14" type="ordered locus">Metfor_1046</name>
</gene>
<evidence type="ECO:0000256" key="1">
    <source>
        <dbReference type="ARBA" id="ARBA00001946"/>
    </source>
</evidence>
<keyword evidence="2" id="KW-1277">Toxin-antitoxin system</keyword>
<evidence type="ECO:0000256" key="9">
    <source>
        <dbReference type="ARBA" id="ARBA00034531"/>
    </source>
</evidence>
<sequence>MRYTRQDILSSLKKLKGDVAREYSVKTIGVFGSVARDEQTGTSDIDLLVEFSKPVGFVTFMRLENFLSEKLGTQVDLVTSDSLKPVIRQDILAEVIYV</sequence>
<dbReference type="OrthoDB" id="61846at2157"/>
<evidence type="ECO:0000256" key="11">
    <source>
        <dbReference type="ARBA" id="ARBA00047518"/>
    </source>
</evidence>
<evidence type="ECO:0000256" key="5">
    <source>
        <dbReference type="ARBA" id="ARBA00022723"/>
    </source>
</evidence>
<keyword evidence="8" id="KW-0460">Magnesium</keyword>
<dbReference type="GO" id="GO:0046872">
    <property type="term" value="F:metal ion binding"/>
    <property type="evidence" value="ECO:0007669"/>
    <property type="project" value="UniProtKB-KW"/>
</dbReference>
<dbReference type="InterPro" id="IPR052038">
    <property type="entry name" value="Type-VII_TA_antitoxin"/>
</dbReference>
<dbReference type="SUPFAM" id="SSF81301">
    <property type="entry name" value="Nucleotidyltransferase"/>
    <property type="match status" value="1"/>
</dbReference>
<keyword evidence="6" id="KW-0547">Nucleotide-binding</keyword>
<dbReference type="GeneID" id="14310359"/>
<keyword evidence="4" id="KW-0548">Nucleotidyltransferase</keyword>
<evidence type="ECO:0000256" key="2">
    <source>
        <dbReference type="ARBA" id="ARBA00022649"/>
    </source>
</evidence>
<keyword evidence="3 14" id="KW-0808">Transferase</keyword>
<dbReference type="EC" id="2.7.7.108" evidence="9"/>
<dbReference type="GO" id="GO:0070733">
    <property type="term" value="F:AMPylase activity"/>
    <property type="evidence" value="ECO:0007669"/>
    <property type="project" value="UniProtKB-EC"/>
</dbReference>
<keyword evidence="5" id="KW-0479">Metal-binding</keyword>
<accession>L0HDK3</accession>
<evidence type="ECO:0000256" key="12">
    <source>
        <dbReference type="ARBA" id="ARBA00048696"/>
    </source>
</evidence>
<evidence type="ECO:0000256" key="6">
    <source>
        <dbReference type="ARBA" id="ARBA00022741"/>
    </source>
</evidence>
<evidence type="ECO:0000313" key="15">
    <source>
        <dbReference type="Proteomes" id="UP000010824"/>
    </source>
</evidence>
<dbReference type="eggNOG" id="arCOG01206">
    <property type="taxonomic scope" value="Archaea"/>
</dbReference>
<evidence type="ECO:0000256" key="8">
    <source>
        <dbReference type="ARBA" id="ARBA00022842"/>
    </source>
</evidence>
<dbReference type="FunCoup" id="L0HDK3">
    <property type="interactions" value="2"/>
</dbReference>
<evidence type="ECO:0000313" key="14">
    <source>
        <dbReference type="EMBL" id="AGB02095.1"/>
    </source>
</evidence>
<comment type="catalytic activity">
    <reaction evidence="12">
        <text>L-tyrosyl-[protein] + ATP = O-(5'-adenylyl)-L-tyrosyl-[protein] + diphosphate</text>
        <dbReference type="Rhea" id="RHEA:54288"/>
        <dbReference type="Rhea" id="RHEA-COMP:10136"/>
        <dbReference type="Rhea" id="RHEA-COMP:13846"/>
        <dbReference type="ChEBI" id="CHEBI:30616"/>
        <dbReference type="ChEBI" id="CHEBI:33019"/>
        <dbReference type="ChEBI" id="CHEBI:46858"/>
        <dbReference type="ChEBI" id="CHEBI:83624"/>
        <dbReference type="EC" id="2.7.7.108"/>
    </reaction>
</comment>
<dbReference type="InterPro" id="IPR043519">
    <property type="entry name" value="NT_sf"/>
</dbReference>
<dbReference type="STRING" id="593750.Metfor_1046"/>
<comment type="catalytic activity">
    <reaction evidence="11">
        <text>O-(5'-adenylyl)-L-tyrosyl-[protein] + ATP = O-[5'-(adenylyl-(5'-&gt;3')-adenylyl)]-L-tyrosyl-[protein] + diphosphate</text>
        <dbReference type="Rhea" id="RHEA:66528"/>
        <dbReference type="Rhea" id="RHEA-COMP:13846"/>
        <dbReference type="Rhea" id="RHEA-COMP:17046"/>
        <dbReference type="ChEBI" id="CHEBI:30616"/>
        <dbReference type="ChEBI" id="CHEBI:33019"/>
        <dbReference type="ChEBI" id="CHEBI:83624"/>
        <dbReference type="ChEBI" id="CHEBI:167160"/>
    </reaction>
</comment>
<evidence type="ECO:0000256" key="3">
    <source>
        <dbReference type="ARBA" id="ARBA00022679"/>
    </source>
</evidence>
<dbReference type="PANTHER" id="PTHR33571">
    <property type="entry name" value="SSL8005 PROTEIN"/>
    <property type="match status" value="1"/>
</dbReference>
<feature type="domain" description="Polymerase nucleotidyl transferase" evidence="13">
    <location>
        <begin position="12"/>
        <end position="98"/>
    </location>
</feature>
<dbReference type="InterPro" id="IPR002934">
    <property type="entry name" value="Polymerase_NTP_transf_dom"/>
</dbReference>
<dbReference type="AlphaFoldDB" id="L0HDK3"/>
<keyword evidence="7" id="KW-0067">ATP-binding</keyword>
<dbReference type="GO" id="GO:0005524">
    <property type="term" value="F:ATP binding"/>
    <property type="evidence" value="ECO:0007669"/>
    <property type="project" value="UniProtKB-KW"/>
</dbReference>
<dbReference type="Proteomes" id="UP000010824">
    <property type="component" value="Chromosome"/>
</dbReference>
<evidence type="ECO:0000256" key="10">
    <source>
        <dbReference type="ARBA" id="ARBA00038276"/>
    </source>
</evidence>
<name>L0HDK3_METFS</name>
<dbReference type="EMBL" id="CP003167">
    <property type="protein sequence ID" value="AGB02095.1"/>
    <property type="molecule type" value="Genomic_DNA"/>
</dbReference>
<dbReference type="InParanoid" id="L0HDK3"/>
<organism evidence="14 15">
    <name type="scientific">Methanoregula formicica (strain DSM 22288 / NBRC 105244 / SMSP)</name>
    <dbReference type="NCBI Taxonomy" id="593750"/>
    <lineage>
        <taxon>Archaea</taxon>
        <taxon>Methanobacteriati</taxon>
        <taxon>Methanobacteriota</taxon>
        <taxon>Stenosarchaea group</taxon>
        <taxon>Methanomicrobia</taxon>
        <taxon>Methanomicrobiales</taxon>
        <taxon>Methanoregulaceae</taxon>
        <taxon>Methanoregula</taxon>
    </lineage>
</organism>
<comment type="cofactor">
    <cofactor evidence="1">
        <name>Mg(2+)</name>
        <dbReference type="ChEBI" id="CHEBI:18420"/>
    </cofactor>
</comment>
<dbReference type="KEGG" id="mfo:Metfor_1046"/>
<evidence type="ECO:0000259" key="13">
    <source>
        <dbReference type="Pfam" id="PF01909"/>
    </source>
</evidence>
<dbReference type="RefSeq" id="WP_015285059.1">
    <property type="nucleotide sequence ID" value="NC_019943.1"/>
</dbReference>
<comment type="similarity">
    <text evidence="10">Belongs to the MntA antitoxin family.</text>
</comment>
<evidence type="ECO:0000256" key="4">
    <source>
        <dbReference type="ARBA" id="ARBA00022695"/>
    </source>
</evidence>
<reference evidence="15" key="1">
    <citation type="submission" date="2011-12" db="EMBL/GenBank/DDBJ databases">
        <title>Complete sequence of Methanoregula formicicum SMSP.</title>
        <authorList>
            <person name="Lucas S."/>
            <person name="Han J."/>
            <person name="Lapidus A."/>
            <person name="Cheng J.-F."/>
            <person name="Goodwin L."/>
            <person name="Pitluck S."/>
            <person name="Peters L."/>
            <person name="Ovchinnikova G."/>
            <person name="Teshima H."/>
            <person name="Detter J.C."/>
            <person name="Han C."/>
            <person name="Tapia R."/>
            <person name="Land M."/>
            <person name="Hauser L."/>
            <person name="Kyrpides N."/>
            <person name="Ivanova N."/>
            <person name="Pagani I."/>
            <person name="Imachi H."/>
            <person name="Tamaki H."/>
            <person name="Sekiguchi Y."/>
            <person name="Kamagata Y."/>
            <person name="Cadillo-Quiroz H."/>
            <person name="Zinder S."/>
            <person name="Liu W.-T."/>
            <person name="Woyke T."/>
        </authorList>
    </citation>
    <scope>NUCLEOTIDE SEQUENCE [LARGE SCALE GENOMIC DNA]</scope>
    <source>
        <strain evidence="15">DSM 22288 / NBRC 105244 / SMSP</strain>
    </source>
</reference>
<dbReference type="Pfam" id="PF01909">
    <property type="entry name" value="NTP_transf_2"/>
    <property type="match status" value="1"/>
</dbReference>
<proteinExistence type="inferred from homology"/>
<dbReference type="HOGENOM" id="CLU_130257_10_1_2"/>
<dbReference type="CDD" id="cd05403">
    <property type="entry name" value="NT_KNTase_like"/>
    <property type="match status" value="1"/>
</dbReference>